<dbReference type="InterPro" id="IPR013766">
    <property type="entry name" value="Thioredoxin_domain"/>
</dbReference>
<evidence type="ECO:0000313" key="3">
    <source>
        <dbReference type="Proteomes" id="UP000221011"/>
    </source>
</evidence>
<protein>
    <recommendedName>
        <fullName evidence="1">Thioredoxin domain-containing protein</fullName>
    </recommendedName>
</protein>
<evidence type="ECO:0000313" key="2">
    <source>
        <dbReference type="EMBL" id="ATL32968.1"/>
    </source>
</evidence>
<dbReference type="AlphaFoldDB" id="A0A291QN27"/>
<evidence type="ECO:0000259" key="1">
    <source>
        <dbReference type="PROSITE" id="PS51352"/>
    </source>
</evidence>
<accession>A0A291QN27</accession>
<dbReference type="GO" id="GO:0016209">
    <property type="term" value="F:antioxidant activity"/>
    <property type="evidence" value="ECO:0007669"/>
    <property type="project" value="InterPro"/>
</dbReference>
<dbReference type="Gene3D" id="3.40.30.10">
    <property type="entry name" value="Glutaredoxin"/>
    <property type="match status" value="1"/>
</dbReference>
<name>A0A291QN27_9ACTN</name>
<dbReference type="SUPFAM" id="SSF52833">
    <property type="entry name" value="Thioredoxin-like"/>
    <property type="match status" value="1"/>
</dbReference>
<dbReference type="PROSITE" id="PS00194">
    <property type="entry name" value="THIOREDOXIN_1"/>
    <property type="match status" value="1"/>
</dbReference>
<keyword evidence="3" id="KW-1185">Reference proteome</keyword>
<dbReference type="EMBL" id="CP022685">
    <property type="protein sequence ID" value="ATL32968.1"/>
    <property type="molecule type" value="Genomic_DNA"/>
</dbReference>
<dbReference type="KEGG" id="sfk:KY5_7950c"/>
<dbReference type="PROSITE" id="PS51352">
    <property type="entry name" value="THIOREDOXIN_2"/>
    <property type="match status" value="1"/>
</dbReference>
<dbReference type="InterPro" id="IPR000866">
    <property type="entry name" value="AhpC/TSA"/>
</dbReference>
<dbReference type="Proteomes" id="UP000221011">
    <property type="component" value="Chromosome"/>
</dbReference>
<gene>
    <name evidence="2" type="ORF">KY5_7950c</name>
</gene>
<dbReference type="RefSeq" id="WP_098246811.1">
    <property type="nucleotide sequence ID" value="NZ_CP022685.1"/>
</dbReference>
<proteinExistence type="predicted"/>
<dbReference type="Pfam" id="PF00578">
    <property type="entry name" value="AhpC-TSA"/>
    <property type="match status" value="1"/>
</dbReference>
<dbReference type="InterPro" id="IPR036249">
    <property type="entry name" value="Thioredoxin-like_sf"/>
</dbReference>
<reference evidence="2 3" key="1">
    <citation type="submission" date="2017-08" db="EMBL/GenBank/DDBJ databases">
        <title>Complete Genome Sequence of Streptomyces formicae KY5, the formicamycin producer.</title>
        <authorList>
            <person name="Holmes N.A."/>
            <person name="Devine R."/>
            <person name="Qin Z."/>
            <person name="Seipke R.F."/>
            <person name="Wilkinson B."/>
            <person name="Hutchings M.I."/>
        </authorList>
    </citation>
    <scope>NUCLEOTIDE SEQUENCE [LARGE SCALE GENOMIC DNA]</scope>
    <source>
        <strain evidence="2 3">KY5</strain>
    </source>
</reference>
<dbReference type="InterPro" id="IPR017937">
    <property type="entry name" value="Thioredoxin_CS"/>
</dbReference>
<feature type="domain" description="Thioredoxin" evidence="1">
    <location>
        <begin position="45"/>
        <end position="176"/>
    </location>
</feature>
<sequence length="179" mass="18341">MPFLITAVVFVGLLCTLDLILSLGVIKRLREHTELLGALNGRASLGVGETVGDFTAVAVDGTEVSRSGLTDDTLVGFFSPGCPACAEQLPKFVEFAKAVPGGRARVLAAVVGDPRRTADLVARLKPVAQVVAEGQNGAVGSAFAIAAFPSILKVSVQGSGHPIVADARVDLEHLPSSAA</sequence>
<dbReference type="GO" id="GO:0016491">
    <property type="term" value="F:oxidoreductase activity"/>
    <property type="evidence" value="ECO:0007669"/>
    <property type="project" value="InterPro"/>
</dbReference>
<organism evidence="2 3">
    <name type="scientific">Streptomyces formicae</name>
    <dbReference type="NCBI Taxonomy" id="1616117"/>
    <lineage>
        <taxon>Bacteria</taxon>
        <taxon>Bacillati</taxon>
        <taxon>Actinomycetota</taxon>
        <taxon>Actinomycetes</taxon>
        <taxon>Kitasatosporales</taxon>
        <taxon>Streptomycetaceae</taxon>
        <taxon>Streptomyces</taxon>
    </lineage>
</organism>